<dbReference type="AlphaFoldDB" id="A0A1M5IH72"/>
<evidence type="ECO:0000256" key="10">
    <source>
        <dbReference type="ARBA" id="ARBA00023065"/>
    </source>
</evidence>
<accession>A0A1M5IH72</accession>
<evidence type="ECO:0000256" key="7">
    <source>
        <dbReference type="ARBA" id="ARBA00022779"/>
    </source>
</evidence>
<evidence type="ECO:0000313" key="16">
    <source>
        <dbReference type="Proteomes" id="UP000186132"/>
    </source>
</evidence>
<dbReference type="InterPro" id="IPR047055">
    <property type="entry name" value="MotA-like"/>
</dbReference>
<dbReference type="GO" id="GO:0005886">
    <property type="term" value="C:plasma membrane"/>
    <property type="evidence" value="ECO:0007669"/>
    <property type="project" value="UniProtKB-SubCell"/>
</dbReference>
<comment type="similarity">
    <text evidence="2">Belongs to the MotA family.</text>
</comment>
<dbReference type="GO" id="GO:1902600">
    <property type="term" value="P:proton transmembrane transport"/>
    <property type="evidence" value="ECO:0007669"/>
    <property type="project" value="UniProtKB-KW"/>
</dbReference>
<dbReference type="Pfam" id="PF01618">
    <property type="entry name" value="MotA_ExbB"/>
    <property type="match status" value="1"/>
</dbReference>
<evidence type="ECO:0000256" key="3">
    <source>
        <dbReference type="ARBA" id="ARBA00022448"/>
    </source>
</evidence>
<evidence type="ECO:0000256" key="11">
    <source>
        <dbReference type="ARBA" id="ARBA00023136"/>
    </source>
</evidence>
<protein>
    <submittedName>
        <fullName evidence="15">Chemotaxis protein MotA</fullName>
    </submittedName>
</protein>
<dbReference type="RefSeq" id="WP_073388951.1">
    <property type="nucleotide sequence ID" value="NZ_FQVU01000002.1"/>
</dbReference>
<feature type="transmembrane region" description="Helical" evidence="12">
    <location>
        <begin position="29"/>
        <end position="54"/>
    </location>
</feature>
<dbReference type="PROSITE" id="PS01307">
    <property type="entry name" value="MOTA"/>
    <property type="match status" value="1"/>
</dbReference>
<dbReference type="EMBL" id="FQVU01000002">
    <property type="protein sequence ID" value="SHG27270.1"/>
    <property type="molecule type" value="Genomic_DNA"/>
</dbReference>
<keyword evidence="9 12" id="KW-1133">Transmembrane helix</keyword>
<keyword evidence="8" id="KW-0375">Hydrogen ion transport</keyword>
<evidence type="ECO:0000259" key="13">
    <source>
        <dbReference type="Pfam" id="PF01618"/>
    </source>
</evidence>
<dbReference type="InterPro" id="IPR046786">
    <property type="entry name" value="MotA_N"/>
</dbReference>
<dbReference type="OrthoDB" id="9806929at2"/>
<keyword evidence="4" id="KW-1003">Cell membrane</keyword>
<comment type="subcellular location">
    <subcellularLocation>
        <location evidence="1">Cell membrane</location>
        <topology evidence="1">Multi-pass membrane protein</topology>
    </subcellularLocation>
</comment>
<evidence type="ECO:0000256" key="2">
    <source>
        <dbReference type="ARBA" id="ARBA00008038"/>
    </source>
</evidence>
<dbReference type="Pfam" id="PF20560">
    <property type="entry name" value="MotA_N"/>
    <property type="match status" value="1"/>
</dbReference>
<keyword evidence="16" id="KW-1185">Reference proteome</keyword>
<feature type="transmembrane region" description="Helical" evidence="12">
    <location>
        <begin position="152"/>
        <end position="170"/>
    </location>
</feature>
<keyword evidence="5" id="KW-0145">Chemotaxis</keyword>
<feature type="transmembrane region" description="Helical" evidence="12">
    <location>
        <begin position="182"/>
        <end position="201"/>
    </location>
</feature>
<keyword evidence="11 12" id="KW-0472">Membrane</keyword>
<evidence type="ECO:0000256" key="5">
    <source>
        <dbReference type="ARBA" id="ARBA00022500"/>
    </source>
</evidence>
<dbReference type="STRING" id="1206085.SAMN05443575_1882"/>
<dbReference type="GO" id="GO:0006935">
    <property type="term" value="P:chemotaxis"/>
    <property type="evidence" value="ECO:0007669"/>
    <property type="project" value="UniProtKB-KW"/>
</dbReference>
<keyword evidence="10" id="KW-0406">Ion transport</keyword>
<dbReference type="PANTHER" id="PTHR30433">
    <property type="entry name" value="CHEMOTAXIS PROTEIN MOTA"/>
    <property type="match status" value="1"/>
</dbReference>
<reference evidence="15 16" key="1">
    <citation type="submission" date="2016-11" db="EMBL/GenBank/DDBJ databases">
        <authorList>
            <person name="Jaros S."/>
            <person name="Januszkiewicz K."/>
            <person name="Wedrychowicz H."/>
        </authorList>
    </citation>
    <scope>NUCLEOTIDE SEQUENCE [LARGE SCALE GENOMIC DNA]</scope>
    <source>
        <strain evidence="15 16">DSM 45627</strain>
    </source>
</reference>
<dbReference type="InterPro" id="IPR002898">
    <property type="entry name" value="MotA_ExbB_proton_chnl"/>
</dbReference>
<dbReference type="InterPro" id="IPR000540">
    <property type="entry name" value="Flag_MotA_CS"/>
</dbReference>
<evidence type="ECO:0000256" key="4">
    <source>
        <dbReference type="ARBA" id="ARBA00022475"/>
    </source>
</evidence>
<keyword evidence="7" id="KW-0283">Flagellar rotation</keyword>
<keyword evidence="6 12" id="KW-0812">Transmembrane</keyword>
<dbReference type="GO" id="GO:0071978">
    <property type="term" value="P:bacterial-type flagellum-dependent swarming motility"/>
    <property type="evidence" value="ECO:0007669"/>
    <property type="project" value="InterPro"/>
</dbReference>
<organism evidence="15 16">
    <name type="scientific">Jatrophihabitans endophyticus</name>
    <dbReference type="NCBI Taxonomy" id="1206085"/>
    <lineage>
        <taxon>Bacteria</taxon>
        <taxon>Bacillati</taxon>
        <taxon>Actinomycetota</taxon>
        <taxon>Actinomycetes</taxon>
        <taxon>Jatrophihabitantales</taxon>
        <taxon>Jatrophihabitantaceae</taxon>
        <taxon>Jatrophihabitans</taxon>
    </lineage>
</organism>
<evidence type="ECO:0000256" key="6">
    <source>
        <dbReference type="ARBA" id="ARBA00022692"/>
    </source>
</evidence>
<proteinExistence type="inferred from homology"/>
<dbReference type="Proteomes" id="UP000186132">
    <property type="component" value="Unassembled WGS sequence"/>
</dbReference>
<gene>
    <name evidence="15" type="ORF">SAMN05443575_1882</name>
</gene>
<evidence type="ECO:0000256" key="8">
    <source>
        <dbReference type="ARBA" id="ARBA00022781"/>
    </source>
</evidence>
<evidence type="ECO:0000256" key="1">
    <source>
        <dbReference type="ARBA" id="ARBA00004651"/>
    </source>
</evidence>
<evidence type="ECO:0000313" key="15">
    <source>
        <dbReference type="EMBL" id="SHG27270.1"/>
    </source>
</evidence>
<feature type="domain" description="Motility protein A N-terminal" evidence="14">
    <location>
        <begin position="6"/>
        <end position="91"/>
    </location>
</feature>
<evidence type="ECO:0000259" key="14">
    <source>
        <dbReference type="Pfam" id="PF20560"/>
    </source>
</evidence>
<keyword evidence="3" id="KW-0813">Transport</keyword>
<evidence type="ECO:0000256" key="9">
    <source>
        <dbReference type="ARBA" id="ARBA00022989"/>
    </source>
</evidence>
<dbReference type="NCBIfam" id="NF006583">
    <property type="entry name" value="PRK09109.1"/>
    <property type="match status" value="1"/>
</dbReference>
<feature type="domain" description="MotA/TolQ/ExbB proton channel" evidence="13">
    <location>
        <begin position="102"/>
        <end position="219"/>
    </location>
</feature>
<evidence type="ECO:0000256" key="12">
    <source>
        <dbReference type="SAM" id="Phobius"/>
    </source>
</evidence>
<name>A0A1M5IH72_9ACTN</name>
<sequence length="256" mass="26577">MDPASIIGIGLALAAIVGSTIMEGGDIGAMFLIPPMILVFGGTIGAAVAGGLMADAKALPKSIIRAMTAKLPKPNDGVETIVKLADKARREGLLALEAEVADVEDPFLKRALEMAVDGTDADEVAEILGSEVDAKRAQDAAAAKIFQDMGGFAPTIGIIGTVLGLVHVLGDLGDPSTLGEKIASAFVATLWGVMTANVFWFPIANRIKRLSEAECEQMEVAIEGVLAIQAGNNPRVIERKLTAMMTITDAPQKDAA</sequence>